<sequence length="210" mass="23642">MHTLYRLLSRFGALDVFFAWMGIASGLLLILPKSVLDLGEVHSSMHSAMAVSLSLSLAYVLSRLLSFGLHAVYQNHILKDKQRRINDCVAVLDHSERAILREFVLTRRSVLELPLTESSVKNLIRHGVLEAENPSDNLETRGHAKLVIAVMARPVLSFKALGLPVGKLNESQLDHLRALRPMFLRPEYKANRTHNGKVFRIRFNESQNAA</sequence>
<dbReference type="EMBL" id="RAQO01000003">
    <property type="protein sequence ID" value="RKF20885.1"/>
    <property type="molecule type" value="Genomic_DNA"/>
</dbReference>
<accession>A0A420EJK5</accession>
<feature type="transmembrane region" description="Helical" evidence="1">
    <location>
        <begin position="51"/>
        <end position="73"/>
    </location>
</feature>
<evidence type="ECO:0000256" key="1">
    <source>
        <dbReference type="SAM" id="Phobius"/>
    </source>
</evidence>
<keyword evidence="1" id="KW-1133">Transmembrane helix</keyword>
<gene>
    <name evidence="2" type="ORF">DBZ36_02790</name>
</gene>
<dbReference type="RefSeq" id="WP_120353413.1">
    <property type="nucleotide sequence ID" value="NZ_RAQO01000003.1"/>
</dbReference>
<comment type="caution">
    <text evidence="2">The sequence shown here is derived from an EMBL/GenBank/DDBJ whole genome shotgun (WGS) entry which is preliminary data.</text>
</comment>
<keyword evidence="3" id="KW-1185">Reference proteome</keyword>
<proteinExistence type="predicted"/>
<keyword evidence="1" id="KW-0472">Membrane</keyword>
<protein>
    <recommendedName>
        <fullName evidence="4">Superinfection exclusion protein B</fullName>
    </recommendedName>
</protein>
<dbReference type="Proteomes" id="UP000286482">
    <property type="component" value="Unassembled WGS sequence"/>
</dbReference>
<dbReference type="AlphaFoldDB" id="A0A420EJK5"/>
<feature type="transmembrane region" description="Helical" evidence="1">
    <location>
        <begin position="12"/>
        <end position="31"/>
    </location>
</feature>
<organism evidence="2 3">
    <name type="scientific">Alginatibacterium sediminis</name>
    <dbReference type="NCBI Taxonomy" id="2164068"/>
    <lineage>
        <taxon>Bacteria</taxon>
        <taxon>Pseudomonadati</taxon>
        <taxon>Pseudomonadota</taxon>
        <taxon>Gammaproteobacteria</taxon>
        <taxon>Alteromonadales</taxon>
        <taxon>Alteromonadaceae</taxon>
        <taxon>Alginatibacterium</taxon>
    </lineage>
</organism>
<reference evidence="2 3" key="1">
    <citation type="submission" date="2018-09" db="EMBL/GenBank/DDBJ databases">
        <authorList>
            <person name="Wang Z."/>
        </authorList>
    </citation>
    <scope>NUCLEOTIDE SEQUENCE [LARGE SCALE GENOMIC DNA]</scope>
    <source>
        <strain evidence="2 3">ALS 81</strain>
    </source>
</reference>
<evidence type="ECO:0000313" key="2">
    <source>
        <dbReference type="EMBL" id="RKF20885.1"/>
    </source>
</evidence>
<name>A0A420EJK5_9ALTE</name>
<dbReference type="Pfam" id="PF14163">
    <property type="entry name" value="SieB"/>
    <property type="match status" value="1"/>
</dbReference>
<evidence type="ECO:0000313" key="3">
    <source>
        <dbReference type="Proteomes" id="UP000286482"/>
    </source>
</evidence>
<dbReference type="OrthoDB" id="1347838at2"/>
<dbReference type="InterPro" id="IPR025982">
    <property type="entry name" value="SieB"/>
</dbReference>
<evidence type="ECO:0008006" key="4">
    <source>
        <dbReference type="Google" id="ProtNLM"/>
    </source>
</evidence>
<keyword evidence="1" id="KW-0812">Transmembrane</keyword>